<comment type="caution">
    <text evidence="1">The sequence shown here is derived from an EMBL/GenBank/DDBJ whole genome shotgun (WGS) entry which is preliminary data.</text>
</comment>
<dbReference type="GeneID" id="85338413"/>
<name>A0AAI9YYM0_9PEZI</name>
<proteinExistence type="predicted"/>
<protein>
    <submittedName>
        <fullName evidence="1">Uncharacterized protein</fullName>
    </submittedName>
</protein>
<sequence>MGPLKVMTSPKPGEAAMDIRANPRGLVQRGFV</sequence>
<accession>A0AAI9YYM0</accession>
<keyword evidence="2" id="KW-1185">Reference proteome</keyword>
<evidence type="ECO:0000313" key="2">
    <source>
        <dbReference type="Proteomes" id="UP001240678"/>
    </source>
</evidence>
<dbReference type="Proteomes" id="UP001240678">
    <property type="component" value="Unassembled WGS sequence"/>
</dbReference>
<reference evidence="1 2" key="1">
    <citation type="submission" date="2016-10" db="EMBL/GenBank/DDBJ databases">
        <title>The genome sequence of Colletotrichum fioriniae PJ7.</title>
        <authorList>
            <person name="Baroncelli R."/>
        </authorList>
    </citation>
    <scope>NUCLEOTIDE SEQUENCE [LARGE SCALE GENOMIC DNA]</scope>
    <source>
        <strain evidence="1 2">IMI 309622</strain>
    </source>
</reference>
<dbReference type="EMBL" id="MOOE01000006">
    <property type="protein sequence ID" value="KAK1528864.1"/>
    <property type="molecule type" value="Genomic_DNA"/>
</dbReference>
<organism evidence="1 2">
    <name type="scientific">Colletotrichum costaricense</name>
    <dbReference type="NCBI Taxonomy" id="1209916"/>
    <lineage>
        <taxon>Eukaryota</taxon>
        <taxon>Fungi</taxon>
        <taxon>Dikarya</taxon>
        <taxon>Ascomycota</taxon>
        <taxon>Pezizomycotina</taxon>
        <taxon>Sordariomycetes</taxon>
        <taxon>Hypocreomycetidae</taxon>
        <taxon>Glomerellales</taxon>
        <taxon>Glomerellaceae</taxon>
        <taxon>Colletotrichum</taxon>
        <taxon>Colletotrichum acutatum species complex</taxon>
    </lineage>
</organism>
<gene>
    <name evidence="1" type="ORF">CCOS01_06698</name>
</gene>
<dbReference type="AlphaFoldDB" id="A0AAI9YYM0"/>
<evidence type="ECO:0000313" key="1">
    <source>
        <dbReference type="EMBL" id="KAK1528864.1"/>
    </source>
</evidence>
<dbReference type="RefSeq" id="XP_060314566.1">
    <property type="nucleotide sequence ID" value="XM_060454866.1"/>
</dbReference>